<dbReference type="STRING" id="1257118.L8GPA6"/>
<proteinExistence type="inferred from homology"/>
<dbReference type="CDD" id="cd06558">
    <property type="entry name" value="crotonase-like"/>
    <property type="match status" value="1"/>
</dbReference>
<dbReference type="SUPFAM" id="SSF52096">
    <property type="entry name" value="ClpP/crotonase"/>
    <property type="match status" value="1"/>
</dbReference>
<dbReference type="AlphaFoldDB" id="L8GPA6"/>
<dbReference type="Gene3D" id="1.10.12.10">
    <property type="entry name" value="Lyase 2-enoyl-coa Hydratase, Chain A, domain 2"/>
    <property type="match status" value="1"/>
</dbReference>
<dbReference type="InterPro" id="IPR045002">
    <property type="entry name" value="Ech1-like"/>
</dbReference>
<dbReference type="InterPro" id="IPR014748">
    <property type="entry name" value="Enoyl-CoA_hydra_C"/>
</dbReference>
<evidence type="ECO:0000313" key="7">
    <source>
        <dbReference type="Proteomes" id="UP000011083"/>
    </source>
</evidence>
<dbReference type="OrthoDB" id="14970at2759"/>
<dbReference type="FunFam" id="1.10.12.10:FF:000004">
    <property type="entry name" value="Delta3,5-delta2,4-dienoyl-CoA isomerase"/>
    <property type="match status" value="1"/>
</dbReference>
<name>L8GPA6_ACACF</name>
<dbReference type="OMA" id="QYVAHVE"/>
<reference evidence="6 7" key="1">
    <citation type="journal article" date="2013" name="Genome Biol.">
        <title>Genome of Acanthamoeba castellanii highlights extensive lateral gene transfer and early evolution of tyrosine kinase signaling.</title>
        <authorList>
            <person name="Clarke M."/>
            <person name="Lohan A.J."/>
            <person name="Liu B."/>
            <person name="Lagkouvardos I."/>
            <person name="Roy S."/>
            <person name="Zafar N."/>
            <person name="Bertelli C."/>
            <person name="Schilde C."/>
            <person name="Kianianmomeni A."/>
            <person name="Burglin T.R."/>
            <person name="Frech C."/>
            <person name="Turcotte B."/>
            <person name="Kopec K.O."/>
            <person name="Synnott J.M."/>
            <person name="Choo C."/>
            <person name="Paponov I."/>
            <person name="Finkler A."/>
            <person name="Soon Heng Tan C."/>
            <person name="Hutchins A.P."/>
            <person name="Weinmeier T."/>
            <person name="Rattei T."/>
            <person name="Chu J.S."/>
            <person name="Gimenez G."/>
            <person name="Irimia M."/>
            <person name="Rigden D.J."/>
            <person name="Fitzpatrick D.A."/>
            <person name="Lorenzo-Morales J."/>
            <person name="Bateman A."/>
            <person name="Chiu C.H."/>
            <person name="Tang P."/>
            <person name="Hegemann P."/>
            <person name="Fromm H."/>
            <person name="Raoult D."/>
            <person name="Greub G."/>
            <person name="Miranda-Saavedra D."/>
            <person name="Chen N."/>
            <person name="Nash P."/>
            <person name="Ginger M.L."/>
            <person name="Horn M."/>
            <person name="Schaap P."/>
            <person name="Caler L."/>
            <person name="Loftus B."/>
        </authorList>
    </citation>
    <scope>NUCLEOTIDE SEQUENCE [LARGE SCALE GENOMIC DNA]</scope>
    <source>
        <strain evidence="6 7">Neff</strain>
    </source>
</reference>
<dbReference type="Proteomes" id="UP000011083">
    <property type="component" value="Unassembled WGS sequence"/>
</dbReference>
<dbReference type="RefSeq" id="XP_004336740.1">
    <property type="nucleotide sequence ID" value="XM_004336692.1"/>
</dbReference>
<dbReference type="GO" id="GO:0051750">
    <property type="term" value="F:delta(3,5)-delta(2,4)-dienoyl-CoA isomerase activity"/>
    <property type="evidence" value="ECO:0007669"/>
    <property type="project" value="TreeGrafter"/>
</dbReference>
<keyword evidence="5 6" id="KW-0413">Isomerase</keyword>
<dbReference type="GO" id="GO:0006635">
    <property type="term" value="P:fatty acid beta-oxidation"/>
    <property type="evidence" value="ECO:0007669"/>
    <property type="project" value="UniProtKB-UniPathway"/>
</dbReference>
<dbReference type="Gene3D" id="3.90.226.10">
    <property type="entry name" value="2-enoyl-CoA Hydratase, Chain A, domain 1"/>
    <property type="match status" value="1"/>
</dbReference>
<evidence type="ECO:0000256" key="1">
    <source>
        <dbReference type="ARBA" id="ARBA00005005"/>
    </source>
</evidence>
<dbReference type="UniPathway" id="UPA00659"/>
<dbReference type="InterPro" id="IPR001753">
    <property type="entry name" value="Enoyl-CoA_hydra/iso"/>
</dbReference>
<dbReference type="Pfam" id="PF00378">
    <property type="entry name" value="ECH_1"/>
    <property type="match status" value="1"/>
</dbReference>
<evidence type="ECO:0000256" key="5">
    <source>
        <dbReference type="ARBA" id="ARBA00023235"/>
    </source>
</evidence>
<evidence type="ECO:0000256" key="2">
    <source>
        <dbReference type="ARBA" id="ARBA00005254"/>
    </source>
</evidence>
<dbReference type="EMBL" id="KB008044">
    <property type="protein sequence ID" value="ELR14727.1"/>
    <property type="molecule type" value="Genomic_DNA"/>
</dbReference>
<dbReference type="InterPro" id="IPR029045">
    <property type="entry name" value="ClpP/crotonase-like_dom_sf"/>
</dbReference>
<gene>
    <name evidence="6" type="ORF">ACA1_390520</name>
</gene>
<dbReference type="VEuPathDB" id="AmoebaDB:ACA1_390520"/>
<dbReference type="PANTHER" id="PTHR43149:SF1">
    <property type="entry name" value="DELTA(3,5)-DELTA(2,4)-DIENOYL-COA ISOMERASE, MITOCHONDRIAL"/>
    <property type="match status" value="1"/>
</dbReference>
<organism evidence="6 7">
    <name type="scientific">Acanthamoeba castellanii (strain ATCC 30010 / Neff)</name>
    <dbReference type="NCBI Taxonomy" id="1257118"/>
    <lineage>
        <taxon>Eukaryota</taxon>
        <taxon>Amoebozoa</taxon>
        <taxon>Discosea</taxon>
        <taxon>Longamoebia</taxon>
        <taxon>Centramoebida</taxon>
        <taxon>Acanthamoebidae</taxon>
        <taxon>Acanthamoeba</taxon>
    </lineage>
</organism>
<dbReference type="PANTHER" id="PTHR43149">
    <property type="entry name" value="ENOYL-COA HYDRATASE"/>
    <property type="match status" value="1"/>
</dbReference>
<dbReference type="KEGG" id="acan:ACA1_390520"/>
<evidence type="ECO:0000256" key="3">
    <source>
        <dbReference type="ARBA" id="ARBA00022832"/>
    </source>
</evidence>
<evidence type="ECO:0000313" key="6">
    <source>
        <dbReference type="EMBL" id="ELR14727.1"/>
    </source>
</evidence>
<sequence length="299" mass="33071">MSSKEHVVGDYSKYTCLRVDKPGEGVAEVVLARPKQLNTMTAEFFEEIGRVFRALDCDPEVNAIVLWAEGRMFTAGLDLKAAASSFNPDPSMSRSEGGIFFRKISDLSQIQECTKPVIAATHGRCIGGGVDLVTACDVRLCTEDATFCVAETKMAMVADIGTLQRITKIVGKGLAREMVFTSDDINAQRAHHFGLVNEVYKDKDELLAKARAMAKRIASHSAMVVQGAKIVLNYSDEHTVAEGLEYVGLWNGNFMQSDDLTEAMMSFMEKRPPKFKNRLCFLAGREKKTDRTLSRKLLP</sequence>
<comment type="similarity">
    <text evidence="2">Belongs to the enoyl-CoA hydratase/isomerase family.</text>
</comment>
<keyword evidence="3" id="KW-0276">Fatty acid metabolism</keyword>
<dbReference type="GeneID" id="14915398"/>
<keyword evidence="7" id="KW-1185">Reference proteome</keyword>
<accession>L8GPA6</accession>
<comment type="pathway">
    <text evidence="1">Lipid metabolism; fatty acid beta-oxidation.</text>
</comment>
<evidence type="ECO:0000256" key="4">
    <source>
        <dbReference type="ARBA" id="ARBA00023098"/>
    </source>
</evidence>
<protein>
    <submittedName>
        <fullName evidence="6">EnoylCoA hydratase/isomerase family domain containing protein</fullName>
    </submittedName>
</protein>
<keyword evidence="4" id="KW-0443">Lipid metabolism</keyword>